<evidence type="ECO:0000256" key="1">
    <source>
        <dbReference type="SAM" id="MobiDB-lite"/>
    </source>
</evidence>
<gene>
    <name evidence="2" type="ORF">HJG60_008824</name>
</gene>
<feature type="region of interest" description="Disordered" evidence="1">
    <location>
        <begin position="78"/>
        <end position="110"/>
    </location>
</feature>
<proteinExistence type="predicted"/>
<reference evidence="2 3" key="1">
    <citation type="journal article" date="2020" name="Nature">
        <title>Six reference-quality genomes reveal evolution of bat adaptations.</title>
        <authorList>
            <person name="Jebb D."/>
            <person name="Huang Z."/>
            <person name="Pippel M."/>
            <person name="Hughes G.M."/>
            <person name="Lavrichenko K."/>
            <person name="Devanna P."/>
            <person name="Winkler S."/>
            <person name="Jermiin L.S."/>
            <person name="Skirmuntt E.C."/>
            <person name="Katzourakis A."/>
            <person name="Burkitt-Gray L."/>
            <person name="Ray D.A."/>
            <person name="Sullivan K.A.M."/>
            <person name="Roscito J.G."/>
            <person name="Kirilenko B.M."/>
            <person name="Davalos L.M."/>
            <person name="Corthals A.P."/>
            <person name="Power M.L."/>
            <person name="Jones G."/>
            <person name="Ransome R.D."/>
            <person name="Dechmann D.K.N."/>
            <person name="Locatelli A.G."/>
            <person name="Puechmaille S.J."/>
            <person name="Fedrigo O."/>
            <person name="Jarvis E.D."/>
            <person name="Hiller M."/>
            <person name="Vernes S.C."/>
            <person name="Myers E.W."/>
            <person name="Teeling E.C."/>
        </authorList>
    </citation>
    <scope>NUCLEOTIDE SEQUENCE [LARGE SCALE GENOMIC DNA]</scope>
    <source>
        <strain evidence="2">Bat1K_MPI-CBG_1</strain>
    </source>
</reference>
<accession>A0A834DL57</accession>
<name>A0A834DL57_9CHIR</name>
<evidence type="ECO:0000313" key="3">
    <source>
        <dbReference type="Proteomes" id="UP000664940"/>
    </source>
</evidence>
<dbReference type="EMBL" id="JABVXQ010000013">
    <property type="protein sequence ID" value="KAF6081817.1"/>
    <property type="molecule type" value="Genomic_DNA"/>
</dbReference>
<dbReference type="Proteomes" id="UP000664940">
    <property type="component" value="Unassembled WGS sequence"/>
</dbReference>
<dbReference type="AlphaFoldDB" id="A0A834DL57"/>
<evidence type="ECO:0000313" key="2">
    <source>
        <dbReference type="EMBL" id="KAF6081817.1"/>
    </source>
</evidence>
<feature type="region of interest" description="Disordered" evidence="1">
    <location>
        <begin position="1"/>
        <end position="39"/>
    </location>
</feature>
<organism evidence="2 3">
    <name type="scientific">Phyllostomus discolor</name>
    <name type="common">pale spear-nosed bat</name>
    <dbReference type="NCBI Taxonomy" id="89673"/>
    <lineage>
        <taxon>Eukaryota</taxon>
        <taxon>Metazoa</taxon>
        <taxon>Chordata</taxon>
        <taxon>Craniata</taxon>
        <taxon>Vertebrata</taxon>
        <taxon>Euteleostomi</taxon>
        <taxon>Mammalia</taxon>
        <taxon>Eutheria</taxon>
        <taxon>Laurasiatheria</taxon>
        <taxon>Chiroptera</taxon>
        <taxon>Yangochiroptera</taxon>
        <taxon>Phyllostomidae</taxon>
        <taxon>Phyllostominae</taxon>
        <taxon>Phyllostomus</taxon>
    </lineage>
</organism>
<protein>
    <submittedName>
        <fullName evidence="2">Uncharacterized protein</fullName>
    </submittedName>
</protein>
<comment type="caution">
    <text evidence="2">The sequence shown here is derived from an EMBL/GenBank/DDBJ whole genome shotgun (WGS) entry which is preliminary data.</text>
</comment>
<sequence>MIKTGGENFSGPFLGSPPPPPARTTPPLPPPPPPAFSSPLPQCLGLVIKIEEDGCRRNPGLCKARFNGPPVSFLLAGGGDKPSEPGRAWGSAGCTPRLGRGPPPPLGRAFQNARWRRQNGLGLPFPPSPPPF</sequence>
<feature type="compositionally biased region" description="Pro residues" evidence="1">
    <location>
        <begin position="15"/>
        <end position="36"/>
    </location>
</feature>